<keyword evidence="1" id="KW-1133">Transmembrane helix</keyword>
<feature type="non-terminal residue" evidence="2">
    <location>
        <position position="1"/>
    </location>
</feature>
<keyword evidence="1" id="KW-0472">Membrane</keyword>
<feature type="transmembrane region" description="Helical" evidence="1">
    <location>
        <begin position="21"/>
        <end position="45"/>
    </location>
</feature>
<gene>
    <name evidence="2" type="ORF">EGW08_014836</name>
</gene>
<proteinExistence type="predicted"/>
<comment type="caution">
    <text evidence="2">The sequence shown here is derived from an EMBL/GenBank/DDBJ whole genome shotgun (WGS) entry which is preliminary data.</text>
</comment>
<evidence type="ECO:0000313" key="3">
    <source>
        <dbReference type="Proteomes" id="UP000271974"/>
    </source>
</evidence>
<keyword evidence="3" id="KW-1185">Reference proteome</keyword>
<reference evidence="2 3" key="1">
    <citation type="submission" date="2019-01" db="EMBL/GenBank/DDBJ databases">
        <title>A draft genome assembly of the solar-powered sea slug Elysia chlorotica.</title>
        <authorList>
            <person name="Cai H."/>
            <person name="Li Q."/>
            <person name="Fang X."/>
            <person name="Li J."/>
            <person name="Curtis N.E."/>
            <person name="Altenburger A."/>
            <person name="Shibata T."/>
            <person name="Feng M."/>
            <person name="Maeda T."/>
            <person name="Schwartz J.A."/>
            <person name="Shigenobu S."/>
            <person name="Lundholm N."/>
            <person name="Nishiyama T."/>
            <person name="Yang H."/>
            <person name="Hasebe M."/>
            <person name="Li S."/>
            <person name="Pierce S.K."/>
            <person name="Wang J."/>
        </authorList>
    </citation>
    <scope>NUCLEOTIDE SEQUENCE [LARGE SCALE GENOMIC DNA]</scope>
    <source>
        <strain evidence="2">EC2010</strain>
        <tissue evidence="2">Whole organism of an adult</tissue>
    </source>
</reference>
<organism evidence="2 3">
    <name type="scientific">Elysia chlorotica</name>
    <name type="common">Eastern emerald elysia</name>
    <name type="synonym">Sea slug</name>
    <dbReference type="NCBI Taxonomy" id="188477"/>
    <lineage>
        <taxon>Eukaryota</taxon>
        <taxon>Metazoa</taxon>
        <taxon>Spiralia</taxon>
        <taxon>Lophotrochozoa</taxon>
        <taxon>Mollusca</taxon>
        <taxon>Gastropoda</taxon>
        <taxon>Heterobranchia</taxon>
        <taxon>Euthyneura</taxon>
        <taxon>Panpulmonata</taxon>
        <taxon>Sacoglossa</taxon>
        <taxon>Placobranchoidea</taxon>
        <taxon>Plakobranchidae</taxon>
        <taxon>Elysia</taxon>
    </lineage>
</organism>
<protein>
    <submittedName>
        <fullName evidence="2">Uncharacterized protein</fullName>
    </submittedName>
</protein>
<sequence length="121" mass="13812">GGLSYFLVVVAIWRTLTRQSWCFHLVLVIHFYLSIILAVACVSFVSWQLKIIFNGQTSYEAVKRITKYCKVKGGDGPNERKKVRLYENFVSSCGSPLEFFLCLIVPFLKTRLPGDGIKWST</sequence>
<evidence type="ECO:0000313" key="2">
    <source>
        <dbReference type="EMBL" id="RUS77390.1"/>
    </source>
</evidence>
<evidence type="ECO:0000256" key="1">
    <source>
        <dbReference type="SAM" id="Phobius"/>
    </source>
</evidence>
<keyword evidence="1" id="KW-0812">Transmembrane</keyword>
<dbReference type="Proteomes" id="UP000271974">
    <property type="component" value="Unassembled WGS sequence"/>
</dbReference>
<name>A0A3S1B6Q7_ELYCH</name>
<dbReference type="AlphaFoldDB" id="A0A3S1B6Q7"/>
<accession>A0A3S1B6Q7</accession>
<dbReference type="EMBL" id="RQTK01000584">
    <property type="protein sequence ID" value="RUS77390.1"/>
    <property type="molecule type" value="Genomic_DNA"/>
</dbReference>